<dbReference type="InterPro" id="IPR040108">
    <property type="entry name" value="Laa1/Sip1/HEATR5"/>
</dbReference>
<evidence type="ECO:0000256" key="1">
    <source>
        <dbReference type="ARBA" id="ARBA00008304"/>
    </source>
</evidence>
<proteinExistence type="inferred from homology"/>
<feature type="domain" description="LAA1-like C-terminal TPR repeats" evidence="3">
    <location>
        <begin position="1972"/>
        <end position="2139"/>
    </location>
</feature>
<dbReference type="EMBL" id="JADGIZ020000015">
    <property type="protein sequence ID" value="KAL2916610.1"/>
    <property type="molecule type" value="Genomic_DNA"/>
</dbReference>
<dbReference type="PANTHER" id="PTHR21663">
    <property type="entry name" value="HYPOTHETICAL HEAT DOMAIN-CONTAINING"/>
    <property type="match status" value="1"/>
</dbReference>
<sequence length="2179" mass="234026">MSAPESFSFDDRRIESTEAPEKRELALFQWLSSLEKDLGKTSKDALKPHQAALEKLLLKYLASPFVKPSRPIRELIARCLVMMYHKGDQRSLFDSLAAAQTMLANKKLDDPAVKIAIIHCIGVLTESHGAKVMSLFAETANLLIKALRSARDTDVALKYETFKALSRVLAGAGKGASDATVKDLMRFAKAGISDKLPIVRRVSAELLSALYQHTSQTPPTTLKDFESLFDSFTKSLEGSNYAVRRAFANLIAGLLTIAQTPGNLAKFSPKRSTKTDPAVSAAAAAEMTILTETEIFTLISNQFIKAASRESRTGIMEALATFLRRSGVKFVETHYPLILKSMVDLASNPKAAAIRTEAPFVNECCAFVMREVVGKMLTETGQANSVREIVSNYLARWPAVLATDIPPTDQALAFVLGELAALFSDLGPAANECQEGVIQALFGILPHPSPTVRNALAWTFRAFCLALPEHLTGSLGKLVGVLQKDMGLLTVDRPEVADRVIGYANVLAAVISVLPLHPLYAVYEDAATVFGFSTQLLKSMTGIRDARISACQTQIAWTLIGALMCLGPNFVKVHLSQLLLIWKNVFPKSQPKDINANRNELDWTFQLVSRESALAALYSFLTYNSKELATNDVAKRIVVCLNNTLHFLSTIPSTYGAPIDQTQASPSQIRLFERECQLRRRLFLCYKAVTPTSTYDTAYAQLVKATLDAFALDPDRPDRFPYMMPGTQPKDGVLVIESVMPTSLVFGHTVSVAADSEAEDRGIARVLVRETDVQGLEDLIERRIFGSCDNDPHAMYLASSLVKLSERDAAHGLADRVVARPAPPPANIAVVDAAVELFSMLFPLQTAQAQETFAEHIFKTATFQGGKLTPVRKAAAQINSLVAVIGLLKYVMVKRGQIASGKVSVTIREMVDPFLKSPDAATRTICSEILGRLARVVGTATFVNPMIQSLVDQVVNNREPEARAGSALALGCINSFVGGMAASSHLNTIVGILHSLASDAHPLVHTWALHALWLTIESSGLMYGPYVNATLTLVVRLLMSDSHEPGSPSANIPTGDSNADVCPAFGRILHALVGVIGPELQMSTSLRDICFSLYEQLKNDRDPFVVVEAIRCIQNFILFARKFVDIETLIPFLQLQLSGDSRTQVYMIRKASVTCLYQLTQHDPETVLSATIGNQLEEQLFALMDIEMDKMIRSEIKDILVALLRHVAPRNPSRWLDLCKSILSKSTIAEGGAGAAGAPGASAAAPGTGAAAAGAAGGDGSVAGGVGATGTGRDDDDDDMEGGLQSNVASVGAAAAAGAAAGKDTKPGVPGVASGGAREIVVVLLPRWRTQVFALSCLRVLMSVVLETNQPEHLDMAAARTKRAALAAQGKPSDFLVFRLVDLIKMAFTSSTANVNDLRLGGLYLLRDLVEKYATVPDPDFDGHPLLEQYQAQIIAALAPAFNKESSPEIISTACGVCSFFIGISEDVPAMGRPLKLLGNLLEQFADDRFLHSLPSPNAFVMLKLATLKAWAELHSFIPRMPDMQSVISPHMDLLVRLWLSVLQDYAKLTIDADASGVSGAMDTSPGINLYMSATRQVTLPFYQSSWILILRSVASLIEQKAPAIMKLLVQPDDDADGGSNSSMGQRAKTFFMLFGLCIETVSASSSAVNAMSFSGQAGNVVAAAERAKTQASETERIVICLESIRKMLGEHVLGPGFLPTSVFLELLSVLDRLVEMPNHTVQMLVVSTIELILSQYGSTYFARSGYYGSASDSSHPLAVPASGSIEYLAGGDGGDHSVSDKVFRVSRVLFSLVASYVPGLAQFKTPPVTLSKPLTPETARLLVKAFETLAIFARCTSLAPPDRVTVTAQFFATLVALLNAPKFATDVLPTALVLIKPVLETAAPGDDRDREALGLCLCATVATLLDAAADQIDDTPGPDGTSKNQVAEMAALKNAFLGIMLIMTMQPALSHHPANQERIVELVRAMMESPNSELAVLATQYARTLILLSCRAEEVDAQIGASHLRLLLPVVARVVMQTGLSVAAGTADASRVPVLEESLKTLALLAASTSGERQRLAALAVLVPLFLSAMTDMPDAGSAVQFNSVAAKGMHLFATQALLQFASQQQQQFKVVLQTLSDDQKSKLERAFKSLVIAQSGQASSTRVAAGGANLSSPTVNAAGRASTGGPKIELKNFANFE</sequence>
<dbReference type="InterPro" id="IPR057981">
    <property type="entry name" value="TPR_LAA1-like_C"/>
</dbReference>
<comment type="similarity">
    <text evidence="1">Belongs to the HEATR5 family.</text>
</comment>
<dbReference type="PANTHER" id="PTHR21663:SF0">
    <property type="entry name" value="HEAT REPEAT-CONTAINING PROTEIN 5B"/>
    <property type="match status" value="1"/>
</dbReference>
<evidence type="ECO:0000259" key="3">
    <source>
        <dbReference type="Pfam" id="PF25808"/>
    </source>
</evidence>
<reference evidence="4 5" key="1">
    <citation type="submission" date="2023-09" db="EMBL/GenBank/DDBJ databases">
        <title>Pangenome analysis of Batrachochytrium dendrobatidis and related Chytrids.</title>
        <authorList>
            <person name="Yacoub M.N."/>
            <person name="Stajich J.E."/>
            <person name="James T.Y."/>
        </authorList>
    </citation>
    <scope>NUCLEOTIDE SEQUENCE [LARGE SCALE GENOMIC DNA]</scope>
    <source>
        <strain evidence="4 5">JEL0888</strain>
    </source>
</reference>
<organism evidence="4 5">
    <name type="scientific">Polyrhizophydium stewartii</name>
    <dbReference type="NCBI Taxonomy" id="2732419"/>
    <lineage>
        <taxon>Eukaryota</taxon>
        <taxon>Fungi</taxon>
        <taxon>Fungi incertae sedis</taxon>
        <taxon>Chytridiomycota</taxon>
        <taxon>Chytridiomycota incertae sedis</taxon>
        <taxon>Chytridiomycetes</taxon>
        <taxon>Rhizophydiales</taxon>
        <taxon>Rhizophydiales incertae sedis</taxon>
        <taxon>Polyrhizophydium</taxon>
    </lineage>
</organism>
<protein>
    <recommendedName>
        <fullName evidence="3">LAA1-like C-terminal TPR repeats domain-containing protein</fullName>
    </recommendedName>
</protein>
<evidence type="ECO:0000313" key="4">
    <source>
        <dbReference type="EMBL" id="KAL2916610.1"/>
    </source>
</evidence>
<dbReference type="Pfam" id="PF25468">
    <property type="entry name" value="HEAT_HEATR5A"/>
    <property type="match status" value="1"/>
</dbReference>
<evidence type="ECO:0000313" key="5">
    <source>
        <dbReference type="Proteomes" id="UP001527925"/>
    </source>
</evidence>
<name>A0ABR4NAQ9_9FUNG</name>
<dbReference type="InterPro" id="IPR046837">
    <property type="entry name" value="Laa1/Sip1/HEATR5-like_HEAT"/>
</dbReference>
<evidence type="ECO:0000256" key="2">
    <source>
        <dbReference type="SAM" id="MobiDB-lite"/>
    </source>
</evidence>
<feature type="region of interest" description="Disordered" evidence="2">
    <location>
        <begin position="1265"/>
        <end position="1284"/>
    </location>
</feature>
<dbReference type="InterPro" id="IPR016024">
    <property type="entry name" value="ARM-type_fold"/>
</dbReference>
<dbReference type="Pfam" id="PF20210">
    <property type="entry name" value="Laa1_Sip1_HTR5"/>
    <property type="match status" value="1"/>
</dbReference>
<dbReference type="Gene3D" id="1.25.10.10">
    <property type="entry name" value="Leucine-rich Repeat Variant"/>
    <property type="match status" value="2"/>
</dbReference>
<comment type="caution">
    <text evidence="4">The sequence shown here is derived from an EMBL/GenBank/DDBJ whole genome shotgun (WGS) entry which is preliminary data.</text>
</comment>
<gene>
    <name evidence="4" type="ORF">HK105_203722</name>
</gene>
<dbReference type="InterPro" id="IPR011989">
    <property type="entry name" value="ARM-like"/>
</dbReference>
<dbReference type="SUPFAM" id="SSF48371">
    <property type="entry name" value="ARM repeat"/>
    <property type="match status" value="2"/>
</dbReference>
<keyword evidence="5" id="KW-1185">Reference proteome</keyword>
<dbReference type="Pfam" id="PF25808">
    <property type="entry name" value="TPR_LAA1_C"/>
    <property type="match status" value="1"/>
</dbReference>
<dbReference type="Proteomes" id="UP001527925">
    <property type="component" value="Unassembled WGS sequence"/>
</dbReference>
<accession>A0ABR4NAQ9</accession>